<feature type="compositionally biased region" description="Low complexity" evidence="1">
    <location>
        <begin position="435"/>
        <end position="458"/>
    </location>
</feature>
<name>A0ABQ9WSD9_9EUKA</name>
<dbReference type="SUPFAM" id="SSF63570">
    <property type="entry name" value="PABC (PABP) domain"/>
    <property type="match status" value="1"/>
</dbReference>
<comment type="caution">
    <text evidence="3">The sequence shown here is derived from an EMBL/GenBank/DDBJ whole genome shotgun (WGS) entry which is preliminary data.</text>
</comment>
<dbReference type="EMBL" id="JARBJD010000410">
    <property type="protein sequence ID" value="KAK2942413.1"/>
    <property type="molecule type" value="Genomic_DNA"/>
</dbReference>
<dbReference type="InterPro" id="IPR002004">
    <property type="entry name" value="PABP_HYD_C"/>
</dbReference>
<organism evidence="3 4">
    <name type="scientific">Blattamonas nauphoetae</name>
    <dbReference type="NCBI Taxonomy" id="2049346"/>
    <lineage>
        <taxon>Eukaryota</taxon>
        <taxon>Metamonada</taxon>
        <taxon>Preaxostyla</taxon>
        <taxon>Oxymonadida</taxon>
        <taxon>Blattamonas</taxon>
    </lineage>
</organism>
<dbReference type="SUPFAM" id="SSF54928">
    <property type="entry name" value="RNA-binding domain, RBD"/>
    <property type="match status" value="1"/>
</dbReference>
<dbReference type="Gene3D" id="1.10.1900.10">
    <property type="entry name" value="c-terminal domain of poly(a) binding protein"/>
    <property type="match status" value="1"/>
</dbReference>
<dbReference type="InterPro" id="IPR035979">
    <property type="entry name" value="RBD_domain_sf"/>
</dbReference>
<reference evidence="3 4" key="1">
    <citation type="journal article" date="2022" name="bioRxiv">
        <title>Genomics of Preaxostyla Flagellates Illuminates Evolutionary Transitions and the Path Towards Mitochondrial Loss.</title>
        <authorList>
            <person name="Novak L.V.F."/>
            <person name="Treitli S.C."/>
            <person name="Pyrih J."/>
            <person name="Halakuc P."/>
            <person name="Pipaliya S.V."/>
            <person name="Vacek V."/>
            <person name="Brzon O."/>
            <person name="Soukal P."/>
            <person name="Eme L."/>
            <person name="Dacks J.B."/>
            <person name="Karnkowska A."/>
            <person name="Elias M."/>
            <person name="Hampl V."/>
        </authorList>
    </citation>
    <scope>NUCLEOTIDE SEQUENCE [LARGE SCALE GENOMIC DNA]</scope>
    <source>
        <strain evidence="3">NAU3</strain>
        <tissue evidence="3">Gut</tissue>
    </source>
</reference>
<feature type="region of interest" description="Disordered" evidence="1">
    <location>
        <begin position="262"/>
        <end position="315"/>
    </location>
</feature>
<dbReference type="InterPro" id="IPR036053">
    <property type="entry name" value="PABP-dom"/>
</dbReference>
<evidence type="ECO:0000259" key="2">
    <source>
        <dbReference type="PROSITE" id="PS51309"/>
    </source>
</evidence>
<evidence type="ECO:0000256" key="1">
    <source>
        <dbReference type="SAM" id="MobiDB-lite"/>
    </source>
</evidence>
<dbReference type="SMART" id="SM00517">
    <property type="entry name" value="PolyA"/>
    <property type="match status" value="1"/>
</dbReference>
<protein>
    <recommendedName>
        <fullName evidence="2">PABC domain-containing protein</fullName>
    </recommendedName>
</protein>
<evidence type="ECO:0000313" key="3">
    <source>
        <dbReference type="EMBL" id="KAK2942413.1"/>
    </source>
</evidence>
<gene>
    <name evidence="3" type="ORF">BLNAU_22680</name>
</gene>
<proteinExistence type="predicted"/>
<sequence>MSSSDLFIKRVPASIKKEIITSAIEAKTGRDTVKDLSSTPVRTVSPNQPQLLNYRVTLDSRENLEAIASNSTIIIDGNEYPVDVYKSKEELAKSLMIVNVEISDLTPNAEQFLLKEYVNNHSISKVSLMTDRKPLILHFKKNEGVDDFVSTNHGRIVDGRQITVKRSEIQSVRGHDSADGKPECTLFVQGFPPDTSAIQLYFHLIDYQPTSVSLTSNPAKGTLYAYVSLPSQDHVMGAVNDERLLVFRNNIPSLTLKPFESAFSRKNRSNQARHSQQPYPPQQQYPQQIPPPQYPPQAMPGYPPPGYPSPLPYQNPEMGMYADPMMLAQQQQLQYQQMYPQQPLYPDPNMAYYQGYPPQGQYPMQPISPTQPQMPMQMIQPQPYGYDPQQQFQQPMPMVQMPQQGYPPQQGLIPNQQIPFVQPQSQMVAQPQYPPQQFQQPPPTQQYQQSPPMQQPKQTSHRSNHPKPNLPQFDMSSLVGDEESRKQIIGNHIYTCIEPMYGEEFASKITGLILMLEYQHLVKIVESPDLLMQKIEEGYSLIKKSPS</sequence>
<evidence type="ECO:0000313" key="4">
    <source>
        <dbReference type="Proteomes" id="UP001281761"/>
    </source>
</evidence>
<feature type="compositionally biased region" description="Pro residues" evidence="1">
    <location>
        <begin position="278"/>
        <end position="313"/>
    </location>
</feature>
<dbReference type="PROSITE" id="PS51309">
    <property type="entry name" value="PABC"/>
    <property type="match status" value="1"/>
</dbReference>
<feature type="region of interest" description="Disordered" evidence="1">
    <location>
        <begin position="425"/>
        <end position="475"/>
    </location>
</feature>
<feature type="domain" description="PABC" evidence="2">
    <location>
        <begin position="469"/>
        <end position="547"/>
    </location>
</feature>
<keyword evidence="4" id="KW-1185">Reference proteome</keyword>
<accession>A0ABQ9WSD9</accession>
<dbReference type="Pfam" id="PF00658">
    <property type="entry name" value="MLLE"/>
    <property type="match status" value="1"/>
</dbReference>
<dbReference type="Proteomes" id="UP001281761">
    <property type="component" value="Unassembled WGS sequence"/>
</dbReference>